<dbReference type="Proteomes" id="UP000516428">
    <property type="component" value="Chromosome"/>
</dbReference>
<proteinExistence type="predicted"/>
<dbReference type="EMBL" id="CP061281">
    <property type="protein sequence ID" value="QNS03354.1"/>
    <property type="molecule type" value="Genomic_DNA"/>
</dbReference>
<organism evidence="1 2">
    <name type="scientific">Streptomyces xanthii</name>
    <dbReference type="NCBI Taxonomy" id="2768069"/>
    <lineage>
        <taxon>Bacteria</taxon>
        <taxon>Bacillati</taxon>
        <taxon>Actinomycetota</taxon>
        <taxon>Actinomycetes</taxon>
        <taxon>Kitasatosporales</taxon>
        <taxon>Streptomycetaceae</taxon>
        <taxon>Streptomyces</taxon>
    </lineage>
</organism>
<sequence>MLDPPHGVGPLRLGVQALAEEGAVVTAVELWRPGEGRVSTSLPRHVTPVLVGAEDHYA</sequence>
<evidence type="ECO:0000313" key="2">
    <source>
        <dbReference type="Proteomes" id="UP000516428"/>
    </source>
</evidence>
<dbReference type="AlphaFoldDB" id="A0A7H1B3P9"/>
<accession>A0A7H1B3P9</accession>
<dbReference type="KEGG" id="sxn:IAG42_06715"/>
<keyword evidence="2" id="KW-1185">Reference proteome</keyword>
<gene>
    <name evidence="1" type="ORF">IAG42_06715</name>
</gene>
<protein>
    <submittedName>
        <fullName evidence="1">Uncharacterized protein</fullName>
    </submittedName>
</protein>
<evidence type="ECO:0000313" key="1">
    <source>
        <dbReference type="EMBL" id="QNS03354.1"/>
    </source>
</evidence>
<dbReference type="RefSeq" id="WP_188336108.1">
    <property type="nucleotide sequence ID" value="NZ_CP061281.1"/>
</dbReference>
<reference evidence="1 2" key="1">
    <citation type="submission" date="2020-09" db="EMBL/GenBank/DDBJ databases">
        <title>A novel species.</title>
        <authorList>
            <person name="Gao J."/>
        </authorList>
    </citation>
    <scope>NUCLEOTIDE SEQUENCE [LARGE SCALE GENOMIC DNA]</scope>
    <source>
        <strain evidence="1 2">CRXT-Y-14</strain>
    </source>
</reference>
<name>A0A7H1B3P9_9ACTN</name>